<dbReference type="RefSeq" id="WP_022040895.1">
    <property type="nucleotide sequence ID" value="NZ_JACSPP010000040.1"/>
</dbReference>
<evidence type="ECO:0000256" key="5">
    <source>
        <dbReference type="ARBA" id="ARBA00022763"/>
    </source>
</evidence>
<dbReference type="InterPro" id="IPR023546">
    <property type="entry name" value="MGMT"/>
</dbReference>
<dbReference type="EC" id="2.1.1.63" evidence="8"/>
<dbReference type="CDD" id="cd06445">
    <property type="entry name" value="ATase"/>
    <property type="match status" value="1"/>
</dbReference>
<accession>A0ABR8YA98</accession>
<evidence type="ECO:0000256" key="4">
    <source>
        <dbReference type="ARBA" id="ARBA00022679"/>
    </source>
</evidence>
<sequence length="171" mass="19192">MNGYLYKYLSPLGDITLASNGEALTGLWFDGQKYFDPALTATYVEKELPVFVETLEWLERYFNRELPGVPPALQPQGSPFRQAVWNILKEIPYGQTVTYKDIAQKLARQKGVEHFSAQAVGGAIGHNPISILIPCHRVIGSNGNLTGYAGGLWRKEKLLELEREHFLSRNA</sequence>
<comment type="subcellular location">
    <subcellularLocation>
        <location evidence="8">Cytoplasm</location>
    </subcellularLocation>
</comment>
<dbReference type="PROSITE" id="PS00374">
    <property type="entry name" value="MGMT"/>
    <property type="match status" value="1"/>
</dbReference>
<dbReference type="SUPFAM" id="SSF53155">
    <property type="entry name" value="Methylated DNA-protein cysteine methyltransferase domain"/>
    <property type="match status" value="1"/>
</dbReference>
<organism evidence="11 12">
    <name type="scientific">Phocaeicola intestinalis</name>
    <dbReference type="NCBI Taxonomy" id="2762212"/>
    <lineage>
        <taxon>Bacteria</taxon>
        <taxon>Pseudomonadati</taxon>
        <taxon>Bacteroidota</taxon>
        <taxon>Bacteroidia</taxon>
        <taxon>Bacteroidales</taxon>
        <taxon>Bacteroidaceae</taxon>
        <taxon>Phocaeicola</taxon>
    </lineage>
</organism>
<reference evidence="11 12" key="1">
    <citation type="submission" date="2020-08" db="EMBL/GenBank/DDBJ databases">
        <title>A Genomic Blueprint of the Chicken Gut Microbiome.</title>
        <authorList>
            <person name="Gilroy R."/>
            <person name="Ravi A."/>
            <person name="Getino M."/>
            <person name="Pursley I."/>
            <person name="Horton D.L."/>
            <person name="Alikhan N.-F."/>
            <person name="Baker D."/>
            <person name="Gharbi K."/>
            <person name="Hall N."/>
            <person name="Watson M."/>
            <person name="Adriaenssens E.M."/>
            <person name="Foster-Nyarko E."/>
            <person name="Jarju S."/>
            <person name="Secka A."/>
            <person name="Antonio M."/>
            <person name="Oren A."/>
            <person name="Chaudhuri R."/>
            <person name="La Ragione R.M."/>
            <person name="Hildebrand F."/>
            <person name="Pallen M.J."/>
        </authorList>
    </citation>
    <scope>NUCLEOTIDE SEQUENCE [LARGE SCALE GENOMIC DNA]</scope>
    <source>
        <strain evidence="11 12">Sa1CVN1</strain>
    </source>
</reference>
<dbReference type="SUPFAM" id="SSF46767">
    <property type="entry name" value="Methylated DNA-protein cysteine methyltransferase, C-terminal domain"/>
    <property type="match status" value="1"/>
</dbReference>
<evidence type="ECO:0000256" key="8">
    <source>
        <dbReference type="HAMAP-Rule" id="MF_00772"/>
    </source>
</evidence>
<evidence type="ECO:0000313" key="12">
    <source>
        <dbReference type="Proteomes" id="UP000620874"/>
    </source>
</evidence>
<dbReference type="InterPro" id="IPR036631">
    <property type="entry name" value="MGMT_N_sf"/>
</dbReference>
<name>A0ABR8YA98_9BACT</name>
<dbReference type="Pfam" id="PF02870">
    <property type="entry name" value="Methyltransf_1N"/>
    <property type="match status" value="1"/>
</dbReference>
<feature type="domain" description="Methylguanine DNA methyltransferase ribonuclease-like" evidence="10">
    <location>
        <begin position="7"/>
        <end position="65"/>
    </location>
</feature>
<evidence type="ECO:0000313" key="11">
    <source>
        <dbReference type="EMBL" id="MBD8041130.1"/>
    </source>
</evidence>
<comment type="caution">
    <text evidence="11">The sequence shown here is derived from an EMBL/GenBank/DDBJ whole genome shotgun (WGS) entry which is preliminary data.</text>
</comment>
<comment type="function">
    <text evidence="8">Involved in the cellular defense against the biological effects of O6-methylguanine (O6-MeG) and O4-methylthymine (O4-MeT) in DNA. Repairs the methylated nucleobase in DNA by stoichiometrically transferring the methyl group to a cysteine residue in the enzyme. This is a suicide reaction: the enzyme is irreversibly inactivated.</text>
</comment>
<evidence type="ECO:0000256" key="7">
    <source>
        <dbReference type="ARBA" id="ARBA00049348"/>
    </source>
</evidence>
<dbReference type="NCBIfam" id="TIGR00589">
    <property type="entry name" value="ogt"/>
    <property type="match status" value="1"/>
</dbReference>
<evidence type="ECO:0000256" key="1">
    <source>
        <dbReference type="ARBA" id="ARBA00001286"/>
    </source>
</evidence>
<protein>
    <recommendedName>
        <fullName evidence="8">Methylated-DNA--protein-cysteine methyltransferase</fullName>
        <ecNumber evidence="8">2.1.1.63</ecNumber>
    </recommendedName>
    <alternativeName>
        <fullName evidence="8">6-O-methylguanine-DNA methyltransferase</fullName>
        <shortName evidence="8">MGMT</shortName>
    </alternativeName>
    <alternativeName>
        <fullName evidence="8">O-6-methylguanine-DNA-alkyltransferase</fullName>
    </alternativeName>
</protein>
<evidence type="ECO:0000256" key="2">
    <source>
        <dbReference type="ARBA" id="ARBA00022490"/>
    </source>
</evidence>
<keyword evidence="3 8" id="KW-0489">Methyltransferase</keyword>
<keyword evidence="5 8" id="KW-0227">DNA damage</keyword>
<dbReference type="InterPro" id="IPR036388">
    <property type="entry name" value="WH-like_DNA-bd_sf"/>
</dbReference>
<dbReference type="Pfam" id="PF01035">
    <property type="entry name" value="DNA_binding_1"/>
    <property type="match status" value="1"/>
</dbReference>
<dbReference type="EMBL" id="JACSPP010000040">
    <property type="protein sequence ID" value="MBD8041130.1"/>
    <property type="molecule type" value="Genomic_DNA"/>
</dbReference>
<evidence type="ECO:0000259" key="9">
    <source>
        <dbReference type="Pfam" id="PF01035"/>
    </source>
</evidence>
<dbReference type="HAMAP" id="MF_00772">
    <property type="entry name" value="OGT"/>
    <property type="match status" value="1"/>
</dbReference>
<comment type="similarity">
    <text evidence="8">Belongs to the MGMT family.</text>
</comment>
<dbReference type="InterPro" id="IPR014048">
    <property type="entry name" value="MethylDNA_cys_MeTrfase_DNA-bd"/>
</dbReference>
<evidence type="ECO:0000256" key="6">
    <source>
        <dbReference type="ARBA" id="ARBA00023204"/>
    </source>
</evidence>
<dbReference type="PANTHER" id="PTHR10815">
    <property type="entry name" value="METHYLATED-DNA--PROTEIN-CYSTEINE METHYLTRANSFERASE"/>
    <property type="match status" value="1"/>
</dbReference>
<dbReference type="Gene3D" id="1.10.10.10">
    <property type="entry name" value="Winged helix-like DNA-binding domain superfamily/Winged helix DNA-binding domain"/>
    <property type="match status" value="1"/>
</dbReference>
<keyword evidence="6 8" id="KW-0234">DNA repair</keyword>
<feature type="domain" description="Methylated-DNA-[protein]-cysteine S-methyltransferase DNA binding" evidence="9">
    <location>
        <begin position="79"/>
        <end position="163"/>
    </location>
</feature>
<dbReference type="InterPro" id="IPR036217">
    <property type="entry name" value="MethylDNA_cys_MeTrfase_DNAb"/>
</dbReference>
<evidence type="ECO:0000256" key="3">
    <source>
        <dbReference type="ARBA" id="ARBA00022603"/>
    </source>
</evidence>
<comment type="catalytic activity">
    <reaction evidence="1 8">
        <text>a 4-O-methyl-thymidine in DNA + L-cysteinyl-[protein] = a thymidine in DNA + S-methyl-L-cysteinyl-[protein]</text>
        <dbReference type="Rhea" id="RHEA:53428"/>
        <dbReference type="Rhea" id="RHEA-COMP:10131"/>
        <dbReference type="Rhea" id="RHEA-COMP:10132"/>
        <dbReference type="Rhea" id="RHEA-COMP:13555"/>
        <dbReference type="Rhea" id="RHEA-COMP:13556"/>
        <dbReference type="ChEBI" id="CHEBI:29950"/>
        <dbReference type="ChEBI" id="CHEBI:82612"/>
        <dbReference type="ChEBI" id="CHEBI:137386"/>
        <dbReference type="ChEBI" id="CHEBI:137387"/>
        <dbReference type="EC" id="2.1.1.63"/>
    </reaction>
</comment>
<dbReference type="InterPro" id="IPR008332">
    <property type="entry name" value="MethylG_MeTrfase_N"/>
</dbReference>
<keyword evidence="4 8" id="KW-0808">Transferase</keyword>
<dbReference type="Proteomes" id="UP000620874">
    <property type="component" value="Unassembled WGS sequence"/>
</dbReference>
<keyword evidence="2 8" id="KW-0963">Cytoplasm</keyword>
<proteinExistence type="inferred from homology"/>
<dbReference type="PANTHER" id="PTHR10815:SF5">
    <property type="entry name" value="METHYLATED-DNA--PROTEIN-CYSTEINE METHYLTRANSFERASE"/>
    <property type="match status" value="1"/>
</dbReference>
<feature type="active site" description="Nucleophile; methyl group acceptor" evidence="8">
    <location>
        <position position="135"/>
    </location>
</feature>
<keyword evidence="12" id="KW-1185">Reference proteome</keyword>
<dbReference type="Gene3D" id="3.30.160.70">
    <property type="entry name" value="Methylated DNA-protein cysteine methyltransferase domain"/>
    <property type="match status" value="1"/>
</dbReference>
<gene>
    <name evidence="11" type="ORF">H9625_11925</name>
</gene>
<dbReference type="InterPro" id="IPR001497">
    <property type="entry name" value="MethylDNA_cys_MeTrfase_AS"/>
</dbReference>
<comment type="catalytic activity">
    <reaction evidence="7 8">
        <text>a 6-O-methyl-2'-deoxyguanosine in DNA + L-cysteinyl-[protein] = S-methyl-L-cysteinyl-[protein] + a 2'-deoxyguanosine in DNA</text>
        <dbReference type="Rhea" id="RHEA:24000"/>
        <dbReference type="Rhea" id="RHEA-COMP:10131"/>
        <dbReference type="Rhea" id="RHEA-COMP:10132"/>
        <dbReference type="Rhea" id="RHEA-COMP:11367"/>
        <dbReference type="Rhea" id="RHEA-COMP:11368"/>
        <dbReference type="ChEBI" id="CHEBI:29950"/>
        <dbReference type="ChEBI" id="CHEBI:82612"/>
        <dbReference type="ChEBI" id="CHEBI:85445"/>
        <dbReference type="ChEBI" id="CHEBI:85448"/>
        <dbReference type="EC" id="2.1.1.63"/>
    </reaction>
</comment>
<evidence type="ECO:0000259" key="10">
    <source>
        <dbReference type="Pfam" id="PF02870"/>
    </source>
</evidence>
<comment type="miscellaneous">
    <text evidence="8">This enzyme catalyzes only one turnover and therefore is not strictly catalytic. According to one definition, an enzyme is a biocatalyst that acts repeatedly and over many reaction cycles.</text>
</comment>